<proteinExistence type="predicted"/>
<dbReference type="AlphaFoldDB" id="A0A7G5EGB7"/>
<dbReference type="KEGG" id="cpis:HS961_09415"/>
<reference evidence="1 2" key="1">
    <citation type="journal article" date="2020" name="G3 (Bethesda)">
        <title>CeMbio - The Caenorhabditis elegans Microbiome Resource.</title>
        <authorList>
            <person name="Dirksen P."/>
            <person name="Assie A."/>
            <person name="Zimmermann J."/>
            <person name="Zhang F."/>
            <person name="Tietje A.M."/>
            <person name="Marsh S.A."/>
            <person name="Felix M.A."/>
            <person name="Shapira M."/>
            <person name="Kaleta C."/>
            <person name="Schulenburg H."/>
            <person name="Samuel B."/>
        </authorList>
    </citation>
    <scope>NUCLEOTIDE SEQUENCE [LARGE SCALE GENOMIC DNA]</scope>
    <source>
        <strain evidence="1 2">BIGb0172</strain>
    </source>
</reference>
<gene>
    <name evidence="1" type="ORF">HS961_09415</name>
</gene>
<dbReference type="Proteomes" id="UP000515240">
    <property type="component" value="Chromosome"/>
</dbReference>
<dbReference type="PANTHER" id="PTHR34817">
    <property type="entry name" value="NUCLEOTIDYLTRANSFERASE"/>
    <property type="match status" value="1"/>
</dbReference>
<protein>
    <submittedName>
        <fullName evidence="1">Nucleotidyltransferase domain-containing protein</fullName>
    </submittedName>
</protein>
<dbReference type="InterPro" id="IPR018775">
    <property type="entry name" value="RlaP"/>
</dbReference>
<organism evidence="1 2">
    <name type="scientific">Comamonas piscis</name>
    <dbReference type="NCBI Taxonomy" id="1562974"/>
    <lineage>
        <taxon>Bacteria</taxon>
        <taxon>Pseudomonadati</taxon>
        <taxon>Pseudomonadota</taxon>
        <taxon>Betaproteobacteria</taxon>
        <taxon>Burkholderiales</taxon>
        <taxon>Comamonadaceae</taxon>
        <taxon>Comamonas</taxon>
    </lineage>
</organism>
<dbReference type="Pfam" id="PF10127">
    <property type="entry name" value="RlaP"/>
    <property type="match status" value="1"/>
</dbReference>
<accession>A0A7G5EGB7</accession>
<evidence type="ECO:0000313" key="1">
    <source>
        <dbReference type="EMBL" id="QMV73042.1"/>
    </source>
</evidence>
<evidence type="ECO:0000313" key="2">
    <source>
        <dbReference type="Proteomes" id="UP000515240"/>
    </source>
</evidence>
<keyword evidence="2" id="KW-1185">Reference proteome</keyword>
<dbReference type="GO" id="GO:0016740">
    <property type="term" value="F:transferase activity"/>
    <property type="evidence" value="ECO:0007669"/>
    <property type="project" value="UniProtKB-KW"/>
</dbReference>
<sequence>MVLARSRVLKGASVNHSEAWQEQVHPIDPAVRADIEAKLAQIEIEHQVRILFACESGSRGWGFASPDSDYDVRFVYAPRLPWYLSVSEQRDVIELPISDVFDVNGWELRKALGLLKKGNATLIEWFDSPVVYQADPLFVADMRAAIERVHLPARTHYHYLHMASKNYREYLQGETVRLKKYLYVLRPLLACLWVSEGRGVAPMRFQDLVDGTVVDPAVLDAIAALLVVKRAAKESEHGAAMPVLNAFIETTLAQLEAAPAPQAPSVDFAPLDDLLLRTVLSGHTA</sequence>
<name>A0A7G5EGB7_9BURK</name>
<dbReference type="PANTHER" id="PTHR34817:SF2">
    <property type="entry name" value="NUCLEOTIDYLTRANSFERASE"/>
    <property type="match status" value="1"/>
</dbReference>
<keyword evidence="1" id="KW-0808">Transferase</keyword>
<dbReference type="EMBL" id="CP058554">
    <property type="protein sequence ID" value="QMV73042.1"/>
    <property type="molecule type" value="Genomic_DNA"/>
</dbReference>